<proteinExistence type="predicted"/>
<sequence>MFISYSIVSVLSSLHYYFSTVNHLFTA</sequence>
<dbReference type="HOGENOM" id="CLU_3415440_0_0_1"/>
<protein>
    <submittedName>
        <fullName evidence="1">Uncharacterized protein</fullName>
    </submittedName>
</protein>
<dbReference type="EMBL" id="CAEY01000199">
    <property type="status" value="NOT_ANNOTATED_CDS"/>
    <property type="molecule type" value="Genomic_DNA"/>
</dbReference>
<accession>T1KKU5</accession>
<name>T1KKU5_TETUR</name>
<reference evidence="2" key="1">
    <citation type="submission" date="2011-08" db="EMBL/GenBank/DDBJ databases">
        <authorList>
            <person name="Rombauts S."/>
        </authorList>
    </citation>
    <scope>NUCLEOTIDE SEQUENCE</scope>
    <source>
        <strain evidence="2">London</strain>
    </source>
</reference>
<dbReference type="Proteomes" id="UP000015104">
    <property type="component" value="Unassembled WGS sequence"/>
</dbReference>
<organism evidence="1 2">
    <name type="scientific">Tetranychus urticae</name>
    <name type="common">Two-spotted spider mite</name>
    <dbReference type="NCBI Taxonomy" id="32264"/>
    <lineage>
        <taxon>Eukaryota</taxon>
        <taxon>Metazoa</taxon>
        <taxon>Ecdysozoa</taxon>
        <taxon>Arthropoda</taxon>
        <taxon>Chelicerata</taxon>
        <taxon>Arachnida</taxon>
        <taxon>Acari</taxon>
        <taxon>Acariformes</taxon>
        <taxon>Trombidiformes</taxon>
        <taxon>Prostigmata</taxon>
        <taxon>Eleutherengona</taxon>
        <taxon>Raphignathae</taxon>
        <taxon>Tetranychoidea</taxon>
        <taxon>Tetranychidae</taxon>
        <taxon>Tetranychus</taxon>
    </lineage>
</organism>
<reference evidence="1" key="2">
    <citation type="submission" date="2015-06" db="UniProtKB">
        <authorList>
            <consortium name="EnsemblMetazoa"/>
        </authorList>
    </citation>
    <scope>IDENTIFICATION</scope>
</reference>
<dbReference type="EnsemblMetazoa" id="tetur14g00070.1">
    <property type="protein sequence ID" value="tetur14g00070.1"/>
    <property type="gene ID" value="tetur14g00070"/>
</dbReference>
<keyword evidence="2" id="KW-1185">Reference proteome</keyword>
<evidence type="ECO:0000313" key="1">
    <source>
        <dbReference type="EnsemblMetazoa" id="tetur14g00070.1"/>
    </source>
</evidence>
<evidence type="ECO:0000313" key="2">
    <source>
        <dbReference type="Proteomes" id="UP000015104"/>
    </source>
</evidence>
<dbReference type="AlphaFoldDB" id="T1KKU5"/>